<reference evidence="3 4" key="1">
    <citation type="submission" date="2021-11" db="EMBL/GenBank/DDBJ databases">
        <title>Draft genome sequence of Actinomycetospora sp. SF1 isolated from the rhizosphere soil.</title>
        <authorList>
            <person name="Duangmal K."/>
            <person name="Chantavorakit T."/>
        </authorList>
    </citation>
    <scope>NUCLEOTIDE SEQUENCE [LARGE SCALE GENOMIC DNA]</scope>
    <source>
        <strain evidence="3 4">TBRC 5722</strain>
    </source>
</reference>
<feature type="region of interest" description="Disordered" evidence="1">
    <location>
        <begin position="207"/>
        <end position="289"/>
    </location>
</feature>
<evidence type="ECO:0000313" key="3">
    <source>
        <dbReference type="EMBL" id="MCD2193416.1"/>
    </source>
</evidence>
<keyword evidence="4" id="KW-1185">Reference proteome</keyword>
<organism evidence="3 4">
    <name type="scientific">Actinomycetospora endophytica</name>
    <dbReference type="NCBI Taxonomy" id="2291215"/>
    <lineage>
        <taxon>Bacteria</taxon>
        <taxon>Bacillati</taxon>
        <taxon>Actinomycetota</taxon>
        <taxon>Actinomycetes</taxon>
        <taxon>Pseudonocardiales</taxon>
        <taxon>Pseudonocardiaceae</taxon>
        <taxon>Actinomycetospora</taxon>
    </lineage>
</organism>
<dbReference type="EMBL" id="JAJNDB010000001">
    <property type="protein sequence ID" value="MCD2193416.1"/>
    <property type="molecule type" value="Genomic_DNA"/>
</dbReference>
<dbReference type="InterPro" id="IPR012310">
    <property type="entry name" value="DNA_ligase_ATP-dep_cent"/>
</dbReference>
<dbReference type="Gene3D" id="3.30.470.30">
    <property type="entry name" value="DNA ligase/mRNA capping enzyme"/>
    <property type="match status" value="1"/>
</dbReference>
<dbReference type="Pfam" id="PF01068">
    <property type="entry name" value="DNA_ligase_A_M"/>
    <property type="match status" value="1"/>
</dbReference>
<feature type="compositionally biased region" description="Low complexity" evidence="1">
    <location>
        <begin position="240"/>
        <end position="272"/>
    </location>
</feature>
<dbReference type="Proteomes" id="UP001199469">
    <property type="component" value="Unassembled WGS sequence"/>
</dbReference>
<name>A0ABS8P5A8_9PSEU</name>
<evidence type="ECO:0000313" key="4">
    <source>
        <dbReference type="Proteomes" id="UP001199469"/>
    </source>
</evidence>
<dbReference type="Gene3D" id="3.30.1490.70">
    <property type="match status" value="1"/>
</dbReference>
<sequence>MQDVGVRGAGVRPMQPVPGRLPVGEAWSYEVDWSGIRLLADVDQGTLHLRTLDGDDVTARFPEFAPLAEVVADGLFDGEAVLLDAGQPSSLALFDRLRRADPRKARSLAHARPAIFMVYDVLRLYGVPLTERPLDERRATLGRLSLDEVGRIQVSPVYDDGAALLAGVREQGLPGVMARRRDTPYDAEAADDWVRVVAGVEALPTTPTDAVRDLPAPAEPPPAGPALSAIAPTLPGMAVPPGEAPSDPSPAAASSGPAAAASSSTGPRSSSGPGRGRHSRDEEETLGLW</sequence>
<evidence type="ECO:0000256" key="1">
    <source>
        <dbReference type="SAM" id="MobiDB-lite"/>
    </source>
</evidence>
<dbReference type="SUPFAM" id="SSF56091">
    <property type="entry name" value="DNA ligase/mRNA capping enzyme, catalytic domain"/>
    <property type="match status" value="1"/>
</dbReference>
<comment type="caution">
    <text evidence="3">The sequence shown here is derived from an EMBL/GenBank/DDBJ whole genome shotgun (WGS) entry which is preliminary data.</text>
</comment>
<dbReference type="RefSeq" id="WP_230731550.1">
    <property type="nucleotide sequence ID" value="NZ_JAJNDB010000001.1"/>
</dbReference>
<protein>
    <recommendedName>
        <fullName evidence="2">ATP-dependent DNA ligase family profile domain-containing protein</fullName>
    </recommendedName>
</protein>
<proteinExistence type="predicted"/>
<evidence type="ECO:0000259" key="2">
    <source>
        <dbReference type="Pfam" id="PF01068"/>
    </source>
</evidence>
<accession>A0ABS8P5A8</accession>
<feature type="domain" description="ATP-dependent DNA ligase family profile" evidence="2">
    <location>
        <begin position="24"/>
        <end position="194"/>
    </location>
</feature>
<gene>
    <name evidence="3" type="ORF">LQ327_08460</name>
</gene>